<evidence type="ECO:0000256" key="2">
    <source>
        <dbReference type="SAM" id="MobiDB-lite"/>
    </source>
</evidence>
<dbReference type="SUPFAM" id="SSF52540">
    <property type="entry name" value="P-loop containing nucleoside triphosphate hydrolases"/>
    <property type="match status" value="1"/>
</dbReference>
<feature type="domain" description="NB-ARC" evidence="3">
    <location>
        <begin position="5"/>
        <end position="88"/>
    </location>
</feature>
<feature type="compositionally biased region" description="Basic and acidic residues" evidence="2">
    <location>
        <begin position="81"/>
        <end position="94"/>
    </location>
</feature>
<accession>A0A5C7ICP2</accession>
<dbReference type="Gene3D" id="3.40.50.300">
    <property type="entry name" value="P-loop containing nucleotide triphosphate hydrolases"/>
    <property type="match status" value="1"/>
</dbReference>
<dbReference type="EMBL" id="VAHF01000003">
    <property type="protein sequence ID" value="TXG67093.1"/>
    <property type="molecule type" value="Genomic_DNA"/>
</dbReference>
<gene>
    <name evidence="4" type="ORF">EZV62_008368</name>
</gene>
<dbReference type="PANTHER" id="PTHR36766">
    <property type="entry name" value="PLANT BROAD-SPECTRUM MILDEW RESISTANCE PROTEIN RPW8"/>
    <property type="match status" value="1"/>
</dbReference>
<comment type="caution">
    <text evidence="4">The sequence shown here is derived from an EMBL/GenBank/DDBJ whole genome shotgun (WGS) entry which is preliminary data.</text>
</comment>
<proteinExistence type="predicted"/>
<dbReference type="PRINTS" id="PR00364">
    <property type="entry name" value="DISEASERSIST"/>
</dbReference>
<protein>
    <recommendedName>
        <fullName evidence="3">NB-ARC domain-containing protein</fullName>
    </recommendedName>
</protein>
<dbReference type="AlphaFoldDB" id="A0A5C7ICP2"/>
<name>A0A5C7ICP2_9ROSI</name>
<evidence type="ECO:0000259" key="3">
    <source>
        <dbReference type="Pfam" id="PF00931"/>
    </source>
</evidence>
<feature type="region of interest" description="Disordered" evidence="2">
    <location>
        <begin position="81"/>
        <end position="120"/>
    </location>
</feature>
<reference evidence="5" key="1">
    <citation type="journal article" date="2019" name="Gigascience">
        <title>De novo genome assembly of the endangered Acer yangbiense, a plant species with extremely small populations endemic to Yunnan Province, China.</title>
        <authorList>
            <person name="Yang J."/>
            <person name="Wariss H.M."/>
            <person name="Tao L."/>
            <person name="Zhang R."/>
            <person name="Yun Q."/>
            <person name="Hollingsworth P."/>
            <person name="Dao Z."/>
            <person name="Luo G."/>
            <person name="Guo H."/>
            <person name="Ma Y."/>
            <person name="Sun W."/>
        </authorList>
    </citation>
    <scope>NUCLEOTIDE SEQUENCE [LARGE SCALE GENOMIC DNA]</scope>
    <source>
        <strain evidence="5">cv. Malutang</strain>
    </source>
</reference>
<dbReference type="OrthoDB" id="122245at2759"/>
<dbReference type="Gene3D" id="3.80.10.10">
    <property type="entry name" value="Ribonuclease Inhibitor"/>
    <property type="match status" value="2"/>
</dbReference>
<dbReference type="PANTHER" id="PTHR36766:SF30">
    <property type="entry name" value="TIR-NBS TYPE DISEASE RESISTANCE PROTEIN-RELATED"/>
    <property type="match status" value="1"/>
</dbReference>
<keyword evidence="5" id="KW-1185">Reference proteome</keyword>
<dbReference type="InterPro" id="IPR027417">
    <property type="entry name" value="P-loop_NTPase"/>
</dbReference>
<dbReference type="GO" id="GO:0006952">
    <property type="term" value="P:defense response"/>
    <property type="evidence" value="ECO:0007669"/>
    <property type="project" value="UniProtKB-KW"/>
</dbReference>
<dbReference type="Pfam" id="PF00931">
    <property type="entry name" value="NB-ARC"/>
    <property type="match status" value="1"/>
</dbReference>
<evidence type="ECO:0000256" key="1">
    <source>
        <dbReference type="ARBA" id="ARBA00022821"/>
    </source>
</evidence>
<evidence type="ECO:0000313" key="4">
    <source>
        <dbReference type="EMBL" id="TXG67093.1"/>
    </source>
</evidence>
<dbReference type="InterPro" id="IPR032675">
    <property type="entry name" value="LRR_dom_sf"/>
</dbReference>
<dbReference type="InterPro" id="IPR002182">
    <property type="entry name" value="NB-ARC"/>
</dbReference>
<keyword evidence="1" id="KW-0611">Plant defense</keyword>
<evidence type="ECO:0000313" key="5">
    <source>
        <dbReference type="Proteomes" id="UP000323000"/>
    </source>
</evidence>
<feature type="compositionally biased region" description="Basic and acidic residues" evidence="2">
    <location>
        <begin position="104"/>
        <end position="120"/>
    </location>
</feature>
<dbReference type="Proteomes" id="UP000323000">
    <property type="component" value="Chromosome 3"/>
</dbReference>
<organism evidence="4 5">
    <name type="scientific">Acer yangbiense</name>
    <dbReference type="NCBI Taxonomy" id="1000413"/>
    <lineage>
        <taxon>Eukaryota</taxon>
        <taxon>Viridiplantae</taxon>
        <taxon>Streptophyta</taxon>
        <taxon>Embryophyta</taxon>
        <taxon>Tracheophyta</taxon>
        <taxon>Spermatophyta</taxon>
        <taxon>Magnoliopsida</taxon>
        <taxon>eudicotyledons</taxon>
        <taxon>Gunneridae</taxon>
        <taxon>Pentapetalae</taxon>
        <taxon>rosids</taxon>
        <taxon>malvids</taxon>
        <taxon>Sapindales</taxon>
        <taxon>Sapindaceae</taxon>
        <taxon>Hippocastanoideae</taxon>
        <taxon>Acereae</taxon>
        <taxon>Acer</taxon>
    </lineage>
</organism>
<dbReference type="SUPFAM" id="SSF52058">
    <property type="entry name" value="L domain-like"/>
    <property type="match status" value="1"/>
</dbReference>
<dbReference type="GO" id="GO:0043531">
    <property type="term" value="F:ADP binding"/>
    <property type="evidence" value="ECO:0007669"/>
    <property type="project" value="InterPro"/>
</dbReference>
<sequence length="743" mass="84721">MGTFEQRKEDIINGLNNAEVSKIVLVGDAGMGKTWMAREIINREDLWYETFWVYVTEKYDINLFYKDIARQLSLSSITEEWEHEKENTDKKNQNFKEMSPSSIAEEKEHEGENSDKKNENFKKLSSSIAGQELEHEEENSDQKNQNIKKMSEWGYEKIIEWGYEAQEETTESLKKNIQEKMGEIIEVACSGESKYFLLVLDDGGNNLIKNDLHEKLSKEWISMFPSKFHNCLKIIITTRELGGCNAEQTSKVIEFNPLLPEEWLPLLQKCVDTKVSDIQSFKQLGKDIAEKSEGIPAAIIVIAEALNYIARHDDSKLESAISKASQGINPLFYCAFDMITSSVTKNCFWHSMHLFRSYSGVHYNELITHWVMEGYFDPFDHIEEAYQKGHGVLMELIDRALLKIQENNIVEMERAALNKIESCLLGFSGTATVRLFSVFKDNESLGRVTWMDGMIKTLCNPNNWEKNTTLLIDGSRLSREVHQTFFDSIKGLEVLAVFNGRCKSLASSLSKMKKLLVLVLRSCDLLDDITDHINKLKTLKVLEISGASSFKSMPDKLFDGMTNLQSLNLSGLQMETLPSFSKLSELLVLILRGCSRLEKLQSLRGLEKLQILDISDATSFERFDDPTLSVLPKIQMIHLSNTNIQLLPEFDKLQDLTQIFLRGCHKLCILPTLQLLKSLQILDLSGAIMFQKFTDESIEHLEQLRILDLSKTSIRELPSVGCHTHVIQLNEELHSAPINSSAV</sequence>